<feature type="compositionally biased region" description="Basic and acidic residues" evidence="6">
    <location>
        <begin position="311"/>
        <end position="336"/>
    </location>
</feature>
<dbReference type="InterPro" id="IPR008490">
    <property type="entry name" value="Transposase_InsH_N"/>
</dbReference>
<evidence type="ECO:0000259" key="7">
    <source>
        <dbReference type="PROSITE" id="PS50943"/>
    </source>
</evidence>
<keyword evidence="3" id="KW-0815">Transposition</keyword>
<dbReference type="Pfam" id="PF05598">
    <property type="entry name" value="DUF772"/>
    <property type="match status" value="1"/>
</dbReference>
<dbReference type="CDD" id="cd00093">
    <property type="entry name" value="HTH_XRE"/>
    <property type="match status" value="1"/>
</dbReference>
<dbReference type="Pfam" id="PF01609">
    <property type="entry name" value="DDE_Tnp_1"/>
    <property type="match status" value="1"/>
</dbReference>
<dbReference type="SUPFAM" id="SSF47413">
    <property type="entry name" value="lambda repressor-like DNA-binding domains"/>
    <property type="match status" value="1"/>
</dbReference>
<dbReference type="SMART" id="SM00530">
    <property type="entry name" value="HTH_XRE"/>
    <property type="match status" value="1"/>
</dbReference>
<comment type="function">
    <text evidence="1">Involved in the transposition of the insertion sequence IS5.</text>
</comment>
<dbReference type="AlphaFoldDB" id="A0A653E2X7"/>
<evidence type="ECO:0000256" key="4">
    <source>
        <dbReference type="ARBA" id="ARBA00023125"/>
    </source>
</evidence>
<dbReference type="GO" id="GO:0003677">
    <property type="term" value="F:DNA binding"/>
    <property type="evidence" value="ECO:0007669"/>
    <property type="project" value="UniProtKB-KW"/>
</dbReference>
<evidence type="ECO:0000313" key="8">
    <source>
        <dbReference type="EMBL" id="VEV96833.1"/>
    </source>
</evidence>
<evidence type="ECO:0000256" key="1">
    <source>
        <dbReference type="ARBA" id="ARBA00003544"/>
    </source>
</evidence>
<dbReference type="InterPro" id="IPR010982">
    <property type="entry name" value="Lambda_DNA-bd_dom_sf"/>
</dbReference>
<dbReference type="Gene3D" id="1.10.260.40">
    <property type="entry name" value="lambda repressor-like DNA-binding domains"/>
    <property type="match status" value="1"/>
</dbReference>
<accession>A0A653E2X7</accession>
<evidence type="ECO:0000256" key="6">
    <source>
        <dbReference type="SAM" id="MobiDB-lite"/>
    </source>
</evidence>
<gene>
    <name evidence="8" type="ORF">PMYSY11_1787</name>
</gene>
<dbReference type="EMBL" id="LR215729">
    <property type="protein sequence ID" value="VEV96833.1"/>
    <property type="molecule type" value="Genomic_DNA"/>
</dbReference>
<dbReference type="InterPro" id="IPR001387">
    <property type="entry name" value="Cro/C1-type_HTH"/>
</dbReference>
<keyword evidence="5" id="KW-0233">DNA recombination</keyword>
<feature type="domain" description="HTH cro/C1-type" evidence="7">
    <location>
        <begin position="21"/>
        <end position="75"/>
    </location>
</feature>
<feature type="region of interest" description="Disordered" evidence="6">
    <location>
        <begin position="311"/>
        <end position="355"/>
    </location>
</feature>
<dbReference type="PROSITE" id="PS50943">
    <property type="entry name" value="HTH_CROC1"/>
    <property type="match status" value="1"/>
</dbReference>
<dbReference type="PANTHER" id="PTHR35604">
    <property type="entry name" value="TRANSPOSASE INSH FOR INSERTION SEQUENCE ELEMENT IS5A-RELATED"/>
    <property type="match status" value="1"/>
</dbReference>
<dbReference type="NCBIfam" id="NF033581">
    <property type="entry name" value="transpos_IS5_4"/>
    <property type="match status" value="1"/>
</dbReference>
<comment type="similarity">
    <text evidence="2">Belongs to the transposase 11 family.</text>
</comment>
<organism evidence="8">
    <name type="scientific">Pseudomonas marincola</name>
    <dbReference type="NCBI Taxonomy" id="437900"/>
    <lineage>
        <taxon>Bacteria</taxon>
        <taxon>Pseudomonadati</taxon>
        <taxon>Pseudomonadota</taxon>
        <taxon>Gammaproteobacteria</taxon>
        <taxon>Pseudomonadales</taxon>
        <taxon>Pseudomonadaceae</taxon>
        <taxon>Pseudomonas</taxon>
    </lineage>
</organism>
<protein>
    <submittedName>
        <fullName evidence="8">Transposase</fullName>
    </submittedName>
</protein>
<evidence type="ECO:0000256" key="5">
    <source>
        <dbReference type="ARBA" id="ARBA00023172"/>
    </source>
</evidence>
<proteinExistence type="inferred from homology"/>
<dbReference type="Pfam" id="PF01381">
    <property type="entry name" value="HTH_3"/>
    <property type="match status" value="1"/>
</dbReference>
<dbReference type="InterPro" id="IPR002559">
    <property type="entry name" value="Transposase_11"/>
</dbReference>
<reference evidence="8" key="1">
    <citation type="submission" date="2019-02" db="EMBL/GenBank/DDBJ databases">
        <authorList>
            <consortium name="Genoscope - CEA"/>
            <person name="William W."/>
        </authorList>
    </citation>
    <scope>NUCLEOTIDE SEQUENCE [LARGE SCALE GENOMIC DNA]</scope>
    <source>
        <strain evidence="8">YSy11</strain>
    </source>
</reference>
<dbReference type="InterPro" id="IPR047959">
    <property type="entry name" value="Transpos_IS5"/>
</dbReference>
<sequence>MTTSTEIPPRLKLEQYLGMQIRRQRQAQELKIADVARIAGISQGMLSKIENAQVSTSLDTLSRLCDVLGMPMSKLFSQYDQQGGSALLVKGGEGLEVVRRGTDKGHTYRLLNHTRGPKKSFEAYQAVEKSQSPRGSGKMAAILFCRSQPKPMRGLDLKQNELFSYTTLEQRIPNDHPLRPLRGLVDTVLASMDRDFDGLYSTLGRASIAPERLLRASLLQVIYTIRSERQLVEQIDFNLLFRWFVGLSMDERMWDHSTFSQNRDRLFNQDVARLFFQRIKSLAAWSEYASNEHFSVDGTLIDAWASHKSFIKKDGGDPPEDGTRNPDADFKGEKRSNATHQSTSDPEARLARKSNGDASRLAHMAHTMMEHRNGLIVDVECTEFNGRAEVEAALEMLERTAKPGSTVGADKNYDQKRFVQRARELKVTPHVAQKRKGSAIDGRTTRHPGYAASQKIRKRIEEGFGWLKTVGGLRKTKLIGRAKLSAQLLLGFSVYNLIRLGSLSGWWRGSHV</sequence>
<name>A0A653E2X7_9PSED</name>
<dbReference type="PANTHER" id="PTHR35604:SF2">
    <property type="entry name" value="TRANSPOSASE INSH FOR INSERTION SEQUENCE ELEMENT IS5A-RELATED"/>
    <property type="match status" value="1"/>
</dbReference>
<keyword evidence="4" id="KW-0238">DNA-binding</keyword>
<evidence type="ECO:0000256" key="3">
    <source>
        <dbReference type="ARBA" id="ARBA00022578"/>
    </source>
</evidence>
<evidence type="ECO:0000256" key="2">
    <source>
        <dbReference type="ARBA" id="ARBA00010075"/>
    </source>
</evidence>
<dbReference type="GO" id="GO:0006313">
    <property type="term" value="P:DNA transposition"/>
    <property type="evidence" value="ECO:0007669"/>
    <property type="project" value="InterPro"/>
</dbReference>
<dbReference type="GO" id="GO:0004803">
    <property type="term" value="F:transposase activity"/>
    <property type="evidence" value="ECO:0007669"/>
    <property type="project" value="InterPro"/>
</dbReference>